<sequence>MDCVSVDESQRPSSADPPWAPSQSTSMLESAPSVIVETLQVLWDVSSFREGRQERRAKKPKSEWGHGDRNVGEWPDATMPR</sequence>
<evidence type="ECO:0000313" key="3">
    <source>
        <dbReference type="Proteomes" id="UP000838763"/>
    </source>
</evidence>
<gene>
    <name evidence="2" type="ORF">PPNO1_LOCUS3056</name>
</gene>
<comment type="caution">
    <text evidence="2">The sequence shown here is derived from an EMBL/GenBank/DDBJ whole genome shotgun (WGS) entry which is preliminary data.</text>
</comment>
<reference evidence="2" key="1">
    <citation type="submission" date="2022-11" db="EMBL/GenBank/DDBJ databases">
        <authorList>
            <person name="Scott C."/>
            <person name="Bruce N."/>
        </authorList>
    </citation>
    <scope>NUCLEOTIDE SEQUENCE</scope>
</reference>
<feature type="region of interest" description="Disordered" evidence="1">
    <location>
        <begin position="1"/>
        <end position="30"/>
    </location>
</feature>
<proteinExistence type="predicted"/>
<feature type="region of interest" description="Disordered" evidence="1">
    <location>
        <begin position="47"/>
        <end position="81"/>
    </location>
</feature>
<dbReference type="AlphaFoldDB" id="A0A9P1H0S0"/>
<protein>
    <submittedName>
        <fullName evidence="2">Uncharacterized protein</fullName>
    </submittedName>
</protein>
<evidence type="ECO:0000313" key="2">
    <source>
        <dbReference type="EMBL" id="CAI4213308.1"/>
    </source>
</evidence>
<accession>A0A9P1H0S0</accession>
<dbReference type="EMBL" id="CALLCH030000007">
    <property type="protein sequence ID" value="CAI4213308.1"/>
    <property type="molecule type" value="Genomic_DNA"/>
</dbReference>
<evidence type="ECO:0000256" key="1">
    <source>
        <dbReference type="SAM" id="MobiDB-lite"/>
    </source>
</evidence>
<name>A0A9P1H0S0_9PEZI</name>
<keyword evidence="3" id="KW-1185">Reference proteome</keyword>
<feature type="compositionally biased region" description="Basic and acidic residues" evidence="1">
    <location>
        <begin position="47"/>
        <end position="71"/>
    </location>
</feature>
<organism evidence="2 3">
    <name type="scientific">Parascedosporium putredinis</name>
    <dbReference type="NCBI Taxonomy" id="1442378"/>
    <lineage>
        <taxon>Eukaryota</taxon>
        <taxon>Fungi</taxon>
        <taxon>Dikarya</taxon>
        <taxon>Ascomycota</taxon>
        <taxon>Pezizomycotina</taxon>
        <taxon>Sordariomycetes</taxon>
        <taxon>Hypocreomycetidae</taxon>
        <taxon>Microascales</taxon>
        <taxon>Microascaceae</taxon>
        <taxon>Parascedosporium</taxon>
    </lineage>
</organism>
<dbReference type="Proteomes" id="UP000838763">
    <property type="component" value="Unassembled WGS sequence"/>
</dbReference>